<evidence type="ECO:0000256" key="3">
    <source>
        <dbReference type="ARBA" id="ARBA00023163"/>
    </source>
</evidence>
<dbReference type="PANTHER" id="PTHR43132:SF2">
    <property type="entry name" value="ARSENICAL RESISTANCE OPERON REPRESSOR ARSR-RELATED"/>
    <property type="match status" value="1"/>
</dbReference>
<reference evidence="5" key="1">
    <citation type="submission" date="2020-04" db="EMBL/GenBank/DDBJ databases">
        <authorList>
            <person name="Zhang T."/>
        </authorList>
    </citation>
    <scope>NUCLEOTIDE SEQUENCE</scope>
    <source>
        <strain evidence="5">HKST-UBA80</strain>
    </source>
</reference>
<evidence type="ECO:0000256" key="2">
    <source>
        <dbReference type="ARBA" id="ARBA00023125"/>
    </source>
</evidence>
<dbReference type="NCBIfam" id="NF033788">
    <property type="entry name" value="HTH_metalloreg"/>
    <property type="match status" value="1"/>
</dbReference>
<keyword evidence="1" id="KW-0805">Transcription regulation</keyword>
<dbReference type="Gene3D" id="1.10.10.10">
    <property type="entry name" value="Winged helix-like DNA-binding domain superfamily/Winged helix DNA-binding domain"/>
    <property type="match status" value="1"/>
</dbReference>
<proteinExistence type="predicted"/>
<protein>
    <submittedName>
        <fullName evidence="5">Winged helix-turn-helix transcriptional regulator</fullName>
    </submittedName>
</protein>
<gene>
    <name evidence="5" type="ORF">KDA10_00375</name>
</gene>
<dbReference type="SMART" id="SM00418">
    <property type="entry name" value="HTH_ARSR"/>
    <property type="match status" value="1"/>
</dbReference>
<dbReference type="EMBL" id="JAGQNY010000001">
    <property type="protein sequence ID" value="MCA9301813.1"/>
    <property type="molecule type" value="Genomic_DNA"/>
</dbReference>
<dbReference type="Proteomes" id="UP000714817">
    <property type="component" value="Unassembled WGS sequence"/>
</dbReference>
<dbReference type="InterPro" id="IPR036388">
    <property type="entry name" value="WH-like_DNA-bd_sf"/>
</dbReference>
<keyword evidence="3" id="KW-0804">Transcription</keyword>
<dbReference type="InterPro" id="IPR001845">
    <property type="entry name" value="HTH_ArsR_DNA-bd_dom"/>
</dbReference>
<dbReference type="PRINTS" id="PR00778">
    <property type="entry name" value="HTHARSR"/>
</dbReference>
<dbReference type="GO" id="GO:0003700">
    <property type="term" value="F:DNA-binding transcription factor activity"/>
    <property type="evidence" value="ECO:0007669"/>
    <property type="project" value="InterPro"/>
</dbReference>
<sequence>MKNSSSGHRDSVSAPQCTACFKNLGVEAKYTIYGYLQTEGRANVKTLAKMLKLSQPTVTHHLQQMQQSGLLNRSKVGKEAFYSISETCPVINAPCVMKNITVSNFKEK</sequence>
<reference evidence="5" key="2">
    <citation type="journal article" date="2021" name="Microbiome">
        <title>Successional dynamics and alternative stable states in a saline activated sludge microbial community over 9 years.</title>
        <authorList>
            <person name="Wang Y."/>
            <person name="Ye J."/>
            <person name="Ju F."/>
            <person name="Liu L."/>
            <person name="Boyd J.A."/>
            <person name="Deng Y."/>
            <person name="Parks D.H."/>
            <person name="Jiang X."/>
            <person name="Yin X."/>
            <person name="Woodcroft B.J."/>
            <person name="Tyson G.W."/>
            <person name="Hugenholtz P."/>
            <person name="Polz M.F."/>
            <person name="Zhang T."/>
        </authorList>
    </citation>
    <scope>NUCLEOTIDE SEQUENCE</scope>
    <source>
        <strain evidence="5">HKST-UBA80</strain>
    </source>
</reference>
<evidence type="ECO:0000313" key="5">
    <source>
        <dbReference type="EMBL" id="MCA9301813.1"/>
    </source>
</evidence>
<dbReference type="PROSITE" id="PS50987">
    <property type="entry name" value="HTH_ARSR_2"/>
    <property type="match status" value="1"/>
</dbReference>
<dbReference type="GO" id="GO:0003677">
    <property type="term" value="F:DNA binding"/>
    <property type="evidence" value="ECO:0007669"/>
    <property type="project" value="UniProtKB-KW"/>
</dbReference>
<evidence type="ECO:0000313" key="6">
    <source>
        <dbReference type="Proteomes" id="UP000714817"/>
    </source>
</evidence>
<evidence type="ECO:0000256" key="1">
    <source>
        <dbReference type="ARBA" id="ARBA00023015"/>
    </source>
</evidence>
<dbReference type="CDD" id="cd00090">
    <property type="entry name" value="HTH_ARSR"/>
    <property type="match status" value="1"/>
</dbReference>
<dbReference type="SUPFAM" id="SSF46785">
    <property type="entry name" value="Winged helix' DNA-binding domain"/>
    <property type="match status" value="1"/>
</dbReference>
<dbReference type="InterPro" id="IPR011991">
    <property type="entry name" value="ArsR-like_HTH"/>
</dbReference>
<name>A0A955E0A5_UNCKA</name>
<dbReference type="InterPro" id="IPR000835">
    <property type="entry name" value="HTH_MarR-typ"/>
</dbReference>
<feature type="domain" description="HTH arsR-type" evidence="4">
    <location>
        <begin position="9"/>
        <end position="108"/>
    </location>
</feature>
<dbReference type="AlphaFoldDB" id="A0A955E0A5"/>
<keyword evidence="2" id="KW-0238">DNA-binding</keyword>
<accession>A0A955E0A5</accession>
<dbReference type="InterPro" id="IPR051011">
    <property type="entry name" value="Metal_resp_trans_reg"/>
</dbReference>
<evidence type="ECO:0000259" key="4">
    <source>
        <dbReference type="PROSITE" id="PS50987"/>
    </source>
</evidence>
<comment type="caution">
    <text evidence="5">The sequence shown here is derived from an EMBL/GenBank/DDBJ whole genome shotgun (WGS) entry which is preliminary data.</text>
</comment>
<dbReference type="Pfam" id="PF01047">
    <property type="entry name" value="MarR"/>
    <property type="match status" value="1"/>
</dbReference>
<dbReference type="InterPro" id="IPR036390">
    <property type="entry name" value="WH_DNA-bd_sf"/>
</dbReference>
<organism evidence="5 6">
    <name type="scientific">candidate division WWE3 bacterium</name>
    <dbReference type="NCBI Taxonomy" id="2053526"/>
    <lineage>
        <taxon>Bacteria</taxon>
        <taxon>Katanobacteria</taxon>
    </lineage>
</organism>
<dbReference type="PANTHER" id="PTHR43132">
    <property type="entry name" value="ARSENICAL RESISTANCE OPERON REPRESSOR ARSR-RELATED"/>
    <property type="match status" value="1"/>
</dbReference>